<organism evidence="2 3">
    <name type="scientific">Lysobacter capsici AZ78</name>
    <dbReference type="NCBI Taxonomy" id="1444315"/>
    <lineage>
        <taxon>Bacteria</taxon>
        <taxon>Pseudomonadati</taxon>
        <taxon>Pseudomonadota</taxon>
        <taxon>Gammaproteobacteria</taxon>
        <taxon>Lysobacterales</taxon>
        <taxon>Lysobacteraceae</taxon>
        <taxon>Lysobacter</taxon>
    </lineage>
</organism>
<evidence type="ECO:0008006" key="4">
    <source>
        <dbReference type="Google" id="ProtNLM"/>
    </source>
</evidence>
<evidence type="ECO:0000313" key="3">
    <source>
        <dbReference type="Proteomes" id="UP000023435"/>
    </source>
</evidence>
<sequence length="56" mass="6046">MNMLRTKRIKLLMLTTLFAAGLGFGIAHADGPYAEGCYPKAGCDFGGWEFGCCDPE</sequence>
<dbReference type="AlphaFoldDB" id="A0A120AHA2"/>
<dbReference type="Proteomes" id="UP000023435">
    <property type="component" value="Unassembled WGS sequence"/>
</dbReference>
<proteinExistence type="predicted"/>
<keyword evidence="3" id="KW-1185">Reference proteome</keyword>
<protein>
    <recommendedName>
        <fullName evidence="4">Secreted protein</fullName>
    </recommendedName>
</protein>
<comment type="caution">
    <text evidence="2">The sequence shown here is derived from an EMBL/GenBank/DDBJ whole genome shotgun (WGS) entry which is preliminary data.</text>
</comment>
<dbReference type="EMBL" id="JAJA02000001">
    <property type="protein sequence ID" value="KWS05840.1"/>
    <property type="molecule type" value="Genomic_DNA"/>
</dbReference>
<reference evidence="2 3" key="1">
    <citation type="journal article" date="2014" name="Genome Announc.">
        <title>Draft Genome Sequence of Lysobacter capsici AZ78, a Bacterium Antagonistic to Plant-Pathogenic Oomycetes.</title>
        <authorList>
            <person name="Puopolo G."/>
            <person name="Sonego P."/>
            <person name="Engelen K."/>
            <person name="Pertot I."/>
        </authorList>
    </citation>
    <scope>NUCLEOTIDE SEQUENCE [LARGE SCALE GENOMIC DNA]</scope>
    <source>
        <strain evidence="2 3">AZ78</strain>
    </source>
</reference>
<gene>
    <name evidence="2" type="ORF">AZ78_3393</name>
</gene>
<dbReference type="RefSeq" id="WP_160309532.1">
    <property type="nucleotide sequence ID" value="NZ_JAJA02000001.1"/>
</dbReference>
<name>A0A120AHA2_9GAMM</name>
<accession>A0A120AHA2</accession>
<dbReference type="OrthoDB" id="9927327at2"/>
<evidence type="ECO:0000313" key="2">
    <source>
        <dbReference type="EMBL" id="KWS05840.1"/>
    </source>
</evidence>
<feature type="signal peptide" evidence="1">
    <location>
        <begin position="1"/>
        <end position="29"/>
    </location>
</feature>
<feature type="chain" id="PRO_5007163704" description="Secreted protein" evidence="1">
    <location>
        <begin position="30"/>
        <end position="56"/>
    </location>
</feature>
<evidence type="ECO:0000256" key="1">
    <source>
        <dbReference type="SAM" id="SignalP"/>
    </source>
</evidence>
<keyword evidence="1" id="KW-0732">Signal</keyword>